<protein>
    <submittedName>
        <fullName evidence="3">Uncharacterized protein</fullName>
    </submittedName>
</protein>
<dbReference type="InterPro" id="IPR036047">
    <property type="entry name" value="F-box-like_dom_sf"/>
</dbReference>
<gene>
    <name evidence="3" type="primary">ga16954</name>
    <name evidence="3" type="ORF">PR202_ga16954</name>
</gene>
<comment type="caution">
    <text evidence="3">The sequence shown here is derived from an EMBL/GenBank/DDBJ whole genome shotgun (WGS) entry which is preliminary data.</text>
</comment>
<evidence type="ECO:0000313" key="3">
    <source>
        <dbReference type="EMBL" id="GJM99819.1"/>
    </source>
</evidence>
<reference evidence="3" key="1">
    <citation type="journal article" date="2018" name="DNA Res.">
        <title>Multiple hybrid de novo genome assembly of finger millet, an orphan allotetraploid crop.</title>
        <authorList>
            <person name="Hatakeyama M."/>
            <person name="Aluri S."/>
            <person name="Balachadran M.T."/>
            <person name="Sivarajan S.R."/>
            <person name="Patrignani A."/>
            <person name="Gruter S."/>
            <person name="Poveda L."/>
            <person name="Shimizu-Inatsugi R."/>
            <person name="Baeten J."/>
            <person name="Francoijs K.J."/>
            <person name="Nataraja K.N."/>
            <person name="Reddy Y.A.N."/>
            <person name="Phadnis S."/>
            <person name="Ravikumar R.L."/>
            <person name="Schlapbach R."/>
            <person name="Sreeman S.M."/>
            <person name="Shimizu K.K."/>
        </authorList>
    </citation>
    <scope>NUCLEOTIDE SEQUENCE</scope>
</reference>
<reference evidence="3" key="2">
    <citation type="submission" date="2021-12" db="EMBL/GenBank/DDBJ databases">
        <title>Resequencing data analysis of finger millet.</title>
        <authorList>
            <person name="Hatakeyama M."/>
            <person name="Aluri S."/>
            <person name="Balachadran M.T."/>
            <person name="Sivarajan S.R."/>
            <person name="Poveda L."/>
            <person name="Shimizu-Inatsugi R."/>
            <person name="Schlapbach R."/>
            <person name="Sreeman S.M."/>
            <person name="Shimizu K.K."/>
        </authorList>
    </citation>
    <scope>NUCLEOTIDE SEQUENCE</scope>
</reference>
<evidence type="ECO:0000259" key="2">
    <source>
        <dbReference type="Pfam" id="PF24758"/>
    </source>
</evidence>
<dbReference type="PANTHER" id="PTHR31293">
    <property type="entry name" value="RNI-LIKE SUPERFAMILY PROTEIN"/>
    <property type="match status" value="1"/>
</dbReference>
<dbReference type="InterPro" id="IPR001810">
    <property type="entry name" value="F-box_dom"/>
</dbReference>
<dbReference type="InterPro" id="IPR055411">
    <property type="entry name" value="LRR_FXL15/At3g58940/PEG3-like"/>
</dbReference>
<dbReference type="Pfam" id="PF00646">
    <property type="entry name" value="F-box"/>
    <property type="match status" value="1"/>
</dbReference>
<evidence type="ECO:0000313" key="4">
    <source>
        <dbReference type="Proteomes" id="UP001054889"/>
    </source>
</evidence>
<evidence type="ECO:0000259" key="1">
    <source>
        <dbReference type="Pfam" id="PF00646"/>
    </source>
</evidence>
<keyword evidence="4" id="KW-1185">Reference proteome</keyword>
<dbReference type="AlphaFoldDB" id="A0AAV5CP76"/>
<feature type="domain" description="F-box" evidence="1">
    <location>
        <begin position="56"/>
        <end position="96"/>
    </location>
</feature>
<organism evidence="3 4">
    <name type="scientific">Eleusine coracana subsp. coracana</name>
    <dbReference type="NCBI Taxonomy" id="191504"/>
    <lineage>
        <taxon>Eukaryota</taxon>
        <taxon>Viridiplantae</taxon>
        <taxon>Streptophyta</taxon>
        <taxon>Embryophyta</taxon>
        <taxon>Tracheophyta</taxon>
        <taxon>Spermatophyta</taxon>
        <taxon>Magnoliopsida</taxon>
        <taxon>Liliopsida</taxon>
        <taxon>Poales</taxon>
        <taxon>Poaceae</taxon>
        <taxon>PACMAD clade</taxon>
        <taxon>Chloridoideae</taxon>
        <taxon>Cynodonteae</taxon>
        <taxon>Eleusininae</taxon>
        <taxon>Eleusine</taxon>
    </lineage>
</organism>
<dbReference type="SUPFAM" id="SSF81383">
    <property type="entry name" value="F-box domain"/>
    <property type="match status" value="1"/>
</dbReference>
<name>A0AAV5CP76_ELECO</name>
<dbReference type="Pfam" id="PF24758">
    <property type="entry name" value="LRR_At5g56370"/>
    <property type="match status" value="1"/>
</dbReference>
<feature type="domain" description="F-box/LRR-repeat protein 15/At3g58940/PEG3-like LRR" evidence="2">
    <location>
        <begin position="155"/>
        <end position="192"/>
    </location>
</feature>
<dbReference type="InterPro" id="IPR055294">
    <property type="entry name" value="FBL60-like"/>
</dbReference>
<proteinExistence type="predicted"/>
<dbReference type="PANTHER" id="PTHR31293:SF16">
    <property type="entry name" value="RNI-LIKE SUPERFAMILY PROTEIN"/>
    <property type="match status" value="1"/>
</dbReference>
<sequence length="193" mass="21239">MDLSGWRIASVQTVHAFNGQDQGTVTALKAAYESVPTPPAAAAWSTAAPNDGVDRISRLLDQILRNIVSRLPTNEVARTSALASRWRGLWHSVPLVFLDAGLIPGCVKNPTWRPGLEVTLGITNTVSDALKKHPGPFRCVQITCCYLDMNKEKIKEWMQQVAAKGVQELAFINRPWPFNLPLPTTLFSCTSLM</sequence>
<dbReference type="EMBL" id="BQKI01000008">
    <property type="protein sequence ID" value="GJM99819.1"/>
    <property type="molecule type" value="Genomic_DNA"/>
</dbReference>
<dbReference type="Proteomes" id="UP001054889">
    <property type="component" value="Unassembled WGS sequence"/>
</dbReference>
<accession>A0AAV5CP76</accession>